<protein>
    <submittedName>
        <fullName evidence="3">Uncharacterized protein</fullName>
    </submittedName>
</protein>
<feature type="transmembrane region" description="Helical" evidence="1">
    <location>
        <begin position="211"/>
        <end position="241"/>
    </location>
</feature>
<keyword evidence="1" id="KW-1133">Transmembrane helix</keyword>
<sequence length="247" mass="26203">MRRAALALLCVLALTGVFLRDNPLVNRAQDYAHSVAVASAATYVTLRTLNAFLSTAQELEVGVSFIASGTARPLKVLEPIDDTVERVAAMVFGVMVATGVLAVALGPMSAIGLSLLAAALAIWTLSSKGHAGLPRRLAWYGGFLGLALPIALILSQPLAERLTEGVYQLNVAMIEDITANVGGSAALGEDEPGLTEYRQLARNLWSRADELISALLAVLGVQIFRIFILPLILIGGLFVVARHYARD</sequence>
<evidence type="ECO:0000256" key="2">
    <source>
        <dbReference type="SAM" id="SignalP"/>
    </source>
</evidence>
<feature type="chain" id="PRO_5011744440" evidence="2">
    <location>
        <begin position="21"/>
        <end position="247"/>
    </location>
</feature>
<evidence type="ECO:0000313" key="3">
    <source>
        <dbReference type="EMBL" id="SFF05270.1"/>
    </source>
</evidence>
<reference evidence="3 4" key="1">
    <citation type="submission" date="2016-10" db="EMBL/GenBank/DDBJ databases">
        <authorList>
            <person name="de Groot N.N."/>
        </authorList>
    </citation>
    <scope>NUCLEOTIDE SEQUENCE [LARGE SCALE GENOMIC DNA]</scope>
    <source>
        <strain evidence="3 4">DSM 11443</strain>
    </source>
</reference>
<keyword evidence="4" id="KW-1185">Reference proteome</keyword>
<feature type="transmembrane region" description="Helical" evidence="1">
    <location>
        <begin position="137"/>
        <end position="159"/>
    </location>
</feature>
<feature type="signal peptide" evidence="2">
    <location>
        <begin position="1"/>
        <end position="20"/>
    </location>
</feature>
<accession>A0A1I2FKX9</accession>
<name>A0A1I2FKX9_9RHOB</name>
<dbReference type="AlphaFoldDB" id="A0A1I2FKX9"/>
<evidence type="ECO:0000313" key="4">
    <source>
        <dbReference type="Proteomes" id="UP000198977"/>
    </source>
</evidence>
<dbReference type="Proteomes" id="UP000198977">
    <property type="component" value="Unassembled WGS sequence"/>
</dbReference>
<evidence type="ECO:0000256" key="1">
    <source>
        <dbReference type="SAM" id="Phobius"/>
    </source>
</evidence>
<feature type="transmembrane region" description="Helical" evidence="1">
    <location>
        <begin position="92"/>
        <end position="125"/>
    </location>
</feature>
<keyword evidence="2" id="KW-0732">Signal</keyword>
<keyword evidence="1" id="KW-0812">Transmembrane</keyword>
<gene>
    <name evidence="3" type="ORF">SAMN04488523_11621</name>
</gene>
<proteinExistence type="predicted"/>
<organism evidence="3 4">
    <name type="scientific">Sulfitobacter brevis</name>
    <dbReference type="NCBI Taxonomy" id="74348"/>
    <lineage>
        <taxon>Bacteria</taxon>
        <taxon>Pseudomonadati</taxon>
        <taxon>Pseudomonadota</taxon>
        <taxon>Alphaproteobacteria</taxon>
        <taxon>Rhodobacterales</taxon>
        <taxon>Roseobacteraceae</taxon>
        <taxon>Sulfitobacter</taxon>
    </lineage>
</organism>
<dbReference type="EMBL" id="FOMW01000016">
    <property type="protein sequence ID" value="SFF05270.1"/>
    <property type="molecule type" value="Genomic_DNA"/>
</dbReference>
<dbReference type="STRING" id="74348.SAMN04488523_11621"/>
<keyword evidence="1" id="KW-0472">Membrane</keyword>